<comment type="caution">
    <text evidence="5">The sequence shown here is derived from an EMBL/GenBank/DDBJ whole genome shotgun (WGS) entry which is preliminary data.</text>
</comment>
<evidence type="ECO:0000256" key="1">
    <source>
        <dbReference type="ARBA" id="ARBA00008821"/>
    </source>
</evidence>
<protein>
    <submittedName>
        <fullName evidence="5">Nucleobase-ascorbate transporter 3-like</fullName>
    </submittedName>
</protein>
<reference evidence="6" key="2">
    <citation type="submission" date="2019-10" db="EMBL/GenBank/DDBJ databases">
        <title>A de novo genome assembly of a pear dwarfing rootstock.</title>
        <authorList>
            <person name="Wang F."/>
            <person name="Wang J."/>
            <person name="Li S."/>
            <person name="Zhang Y."/>
            <person name="Fang M."/>
            <person name="Ma L."/>
            <person name="Zhao Y."/>
            <person name="Jiang S."/>
        </authorList>
    </citation>
    <scope>NUCLEOTIDE SEQUENCE [LARGE SCALE GENOMIC DNA]</scope>
</reference>
<dbReference type="GO" id="GO:0016020">
    <property type="term" value="C:membrane"/>
    <property type="evidence" value="ECO:0007669"/>
    <property type="project" value="UniProtKB-SubCell"/>
</dbReference>
<keyword evidence="3" id="KW-0812">Transmembrane</keyword>
<feature type="transmembrane region" description="Helical" evidence="3">
    <location>
        <begin position="153"/>
        <end position="181"/>
    </location>
</feature>
<dbReference type="Pfam" id="PF23598">
    <property type="entry name" value="LRR_14"/>
    <property type="match status" value="1"/>
</dbReference>
<dbReference type="Proteomes" id="UP000327157">
    <property type="component" value="Chromosome 15"/>
</dbReference>
<reference evidence="5 6" key="1">
    <citation type="submission" date="2019-09" db="EMBL/GenBank/DDBJ databases">
        <authorList>
            <person name="Ou C."/>
        </authorList>
    </citation>
    <scope>NUCLEOTIDE SEQUENCE [LARGE SCALE GENOMIC DNA]</scope>
    <source>
        <strain evidence="5">S2</strain>
        <tissue evidence="5">Leaf</tissue>
    </source>
</reference>
<keyword evidence="3" id="KW-1133">Transmembrane helix</keyword>
<feature type="domain" description="Disease resistance R13L4/SHOC-2-like LRR" evidence="4">
    <location>
        <begin position="9"/>
        <end position="150"/>
    </location>
</feature>
<proteinExistence type="inferred from homology"/>
<keyword evidence="3" id="KW-0472">Membrane</keyword>
<evidence type="ECO:0000259" key="4">
    <source>
        <dbReference type="Pfam" id="PF23598"/>
    </source>
</evidence>
<feature type="transmembrane region" description="Helical" evidence="3">
    <location>
        <begin position="193"/>
        <end position="212"/>
    </location>
</feature>
<dbReference type="AlphaFoldDB" id="A0A5N5GWI1"/>
<keyword evidence="6" id="KW-1185">Reference proteome</keyword>
<evidence type="ECO:0000256" key="2">
    <source>
        <dbReference type="ARBA" id="ARBA00022737"/>
    </source>
</evidence>
<comment type="similarity">
    <text evidence="1">Belongs to the nucleobase:cation symporter-2 (NCS2) (TC 2.A.40) family.</text>
</comment>
<dbReference type="OrthoDB" id="1641903at2759"/>
<name>A0A5N5GWI1_9ROSA</name>
<organism evidence="5 6">
    <name type="scientific">Pyrus ussuriensis x Pyrus communis</name>
    <dbReference type="NCBI Taxonomy" id="2448454"/>
    <lineage>
        <taxon>Eukaryota</taxon>
        <taxon>Viridiplantae</taxon>
        <taxon>Streptophyta</taxon>
        <taxon>Embryophyta</taxon>
        <taxon>Tracheophyta</taxon>
        <taxon>Spermatophyta</taxon>
        <taxon>Magnoliopsida</taxon>
        <taxon>eudicotyledons</taxon>
        <taxon>Gunneridae</taxon>
        <taxon>Pentapetalae</taxon>
        <taxon>rosids</taxon>
        <taxon>fabids</taxon>
        <taxon>Rosales</taxon>
        <taxon>Rosaceae</taxon>
        <taxon>Amygdaloideae</taxon>
        <taxon>Maleae</taxon>
        <taxon>Pyrus</taxon>
    </lineage>
</organism>
<dbReference type="GO" id="GO:0022857">
    <property type="term" value="F:transmembrane transporter activity"/>
    <property type="evidence" value="ECO:0007669"/>
    <property type="project" value="InterPro"/>
</dbReference>
<reference evidence="5 6" key="3">
    <citation type="submission" date="2019-11" db="EMBL/GenBank/DDBJ databases">
        <title>A de novo genome assembly of a pear dwarfing rootstock.</title>
        <authorList>
            <person name="Wang F."/>
            <person name="Wang J."/>
            <person name="Li S."/>
            <person name="Zhang Y."/>
            <person name="Fang M."/>
            <person name="Ma L."/>
            <person name="Zhao Y."/>
            <person name="Jiang S."/>
        </authorList>
    </citation>
    <scope>NUCLEOTIDE SEQUENCE [LARGE SCALE GENOMIC DNA]</scope>
    <source>
        <strain evidence="5">S2</strain>
        <tissue evidence="5">Leaf</tissue>
    </source>
</reference>
<dbReference type="PANTHER" id="PTHR11119">
    <property type="entry name" value="XANTHINE-URACIL / VITAMIN C PERMEASE FAMILY MEMBER"/>
    <property type="match status" value="1"/>
</dbReference>
<evidence type="ECO:0000256" key="3">
    <source>
        <dbReference type="SAM" id="Phobius"/>
    </source>
</evidence>
<evidence type="ECO:0000313" key="6">
    <source>
        <dbReference type="Proteomes" id="UP000327157"/>
    </source>
</evidence>
<dbReference type="Gene3D" id="3.80.10.10">
    <property type="entry name" value="Ribonuclease Inhibitor"/>
    <property type="match status" value="1"/>
</dbReference>
<dbReference type="InterPro" id="IPR055414">
    <property type="entry name" value="LRR_R13L4/SHOC2-like"/>
</dbReference>
<keyword evidence="2" id="KW-0677">Repeat</keyword>
<gene>
    <name evidence="5" type="ORF">D8674_015527</name>
</gene>
<accession>A0A5N5GWI1</accession>
<dbReference type="EMBL" id="SMOL01000401">
    <property type="protein sequence ID" value="KAB2619658.1"/>
    <property type="molecule type" value="Genomic_DNA"/>
</dbReference>
<sequence length="308" mass="35338">MYGLTISTIDSNFILQLKCLRTLNLRKNGIIEVPKEIGELKHLRHIDLSWNDGLKILPDSICELYNLYTLRLYYCRSLEKLPDNMGKLISLKHLYVFGCDMLEYLPKGIRRLQKLRTIEVFDSVNNIFCCNQLDHVLQQHGFQVLHLLQQFGALFASIPLLIFAAMYCVLFGIVAAVGITFIQFANNNSLRNIYVLGLSLFLGISIPQYFVSNTSPNGVGPVKTDSGWFDDILNTIFSLSLTVAIIVGTLLDNTLDAKYAVDDRGLAWWRPFQSRKGDVRNEEFYSLPVRIREYIPTRFFIKYNRTCS</sequence>
<dbReference type="InterPro" id="IPR032675">
    <property type="entry name" value="LRR_dom_sf"/>
</dbReference>
<dbReference type="SUPFAM" id="SSF52058">
    <property type="entry name" value="L domain-like"/>
    <property type="match status" value="1"/>
</dbReference>
<feature type="transmembrane region" description="Helical" evidence="3">
    <location>
        <begin position="232"/>
        <end position="251"/>
    </location>
</feature>
<evidence type="ECO:0000313" key="5">
    <source>
        <dbReference type="EMBL" id="KAB2619658.1"/>
    </source>
</evidence>